<dbReference type="InterPro" id="IPR013154">
    <property type="entry name" value="ADH-like_N"/>
</dbReference>
<evidence type="ECO:0000313" key="10">
    <source>
        <dbReference type="EMBL" id="MDC5695722.1"/>
    </source>
</evidence>
<dbReference type="InterPro" id="IPR036291">
    <property type="entry name" value="NAD(P)-bd_dom_sf"/>
</dbReference>
<sequence>MDNGRSLPETMGVWETVGADGPERIRRVDRPVPRPRSDEVLVEVEACGVCRTDLHVTEGDLPEHRPHVVPGHEVVGRVVSCGSGTSRLVVGDRVGVAWLRRTCGSCRWCRSGRENLCLAATFTGWDEDGGYAQFTTVPEAYAYRIPEHLAAEQAAPLLCAGIIGYRALRRAALPVGGRLGIYGFGASAHLTAQLALAQGAEVHVLTRGADAQRLALDLGATSAGPADGRPPVLLDAAILFAPAGDLVPVALEGLGQGGTLALAGIHVSDIPTLTYATHLFRERTITSVTANTRQDGEELLALAGRLNLHSTVTSYGFDHADQALDDLAAGRFAGVAVLSLGLDPAP</sequence>
<proteinExistence type="inferred from homology"/>
<keyword evidence="5" id="KW-0862">Zinc</keyword>
<evidence type="ECO:0000259" key="9">
    <source>
        <dbReference type="SMART" id="SM00829"/>
    </source>
</evidence>
<dbReference type="SUPFAM" id="SSF51735">
    <property type="entry name" value="NAD(P)-binding Rossmann-fold domains"/>
    <property type="match status" value="1"/>
</dbReference>
<dbReference type="Proteomes" id="UP001150259">
    <property type="component" value="Unassembled WGS sequence"/>
</dbReference>
<gene>
    <name evidence="10" type="ORF">OO014_00490</name>
</gene>
<dbReference type="CDD" id="cd08298">
    <property type="entry name" value="CAD2"/>
    <property type="match status" value="1"/>
</dbReference>
<dbReference type="InterPro" id="IPR014187">
    <property type="entry name" value="ADH_Zn_typ-2"/>
</dbReference>
<protein>
    <recommendedName>
        <fullName evidence="3">alcohol dehydrogenase</fullName>
        <ecNumber evidence="3">1.1.1.1</ecNumber>
    </recommendedName>
</protein>
<comment type="catalytic activity">
    <reaction evidence="8">
        <text>a primary alcohol + NAD(+) = an aldehyde + NADH + H(+)</text>
        <dbReference type="Rhea" id="RHEA:10736"/>
        <dbReference type="ChEBI" id="CHEBI:15378"/>
        <dbReference type="ChEBI" id="CHEBI:15734"/>
        <dbReference type="ChEBI" id="CHEBI:17478"/>
        <dbReference type="ChEBI" id="CHEBI:57540"/>
        <dbReference type="ChEBI" id="CHEBI:57945"/>
        <dbReference type="EC" id="1.1.1.1"/>
    </reaction>
</comment>
<dbReference type="PANTHER" id="PTHR42940:SF8">
    <property type="entry name" value="VACUOLAR PROTEIN SORTING-ASSOCIATED PROTEIN 11"/>
    <property type="match status" value="1"/>
</dbReference>
<keyword evidence="11" id="KW-1185">Reference proteome</keyword>
<evidence type="ECO:0000256" key="4">
    <source>
        <dbReference type="ARBA" id="ARBA00022723"/>
    </source>
</evidence>
<evidence type="ECO:0000256" key="1">
    <source>
        <dbReference type="ARBA" id="ARBA00001947"/>
    </source>
</evidence>
<keyword evidence="4" id="KW-0479">Metal-binding</keyword>
<dbReference type="SMART" id="SM00829">
    <property type="entry name" value="PKS_ER"/>
    <property type="match status" value="1"/>
</dbReference>
<dbReference type="EMBL" id="JAPFQL010000001">
    <property type="protein sequence ID" value="MDC5695722.1"/>
    <property type="molecule type" value="Genomic_DNA"/>
</dbReference>
<dbReference type="PANTHER" id="PTHR42940">
    <property type="entry name" value="ALCOHOL DEHYDROGENASE 1-RELATED"/>
    <property type="match status" value="1"/>
</dbReference>
<dbReference type="InterPro" id="IPR011032">
    <property type="entry name" value="GroES-like_sf"/>
</dbReference>
<dbReference type="Pfam" id="PF08240">
    <property type="entry name" value="ADH_N"/>
    <property type="match status" value="1"/>
</dbReference>
<keyword evidence="6" id="KW-0560">Oxidoreductase</keyword>
<dbReference type="Gene3D" id="3.90.180.10">
    <property type="entry name" value="Medium-chain alcohol dehydrogenases, catalytic domain"/>
    <property type="match status" value="1"/>
</dbReference>
<comment type="similarity">
    <text evidence="2">Belongs to the zinc-containing alcohol dehydrogenase family.</text>
</comment>
<evidence type="ECO:0000256" key="2">
    <source>
        <dbReference type="ARBA" id="ARBA00008072"/>
    </source>
</evidence>
<evidence type="ECO:0000256" key="6">
    <source>
        <dbReference type="ARBA" id="ARBA00023002"/>
    </source>
</evidence>
<organism evidence="10 11">
    <name type="scientific">Intrasporangium calvum</name>
    <dbReference type="NCBI Taxonomy" id="53358"/>
    <lineage>
        <taxon>Bacteria</taxon>
        <taxon>Bacillati</taxon>
        <taxon>Actinomycetota</taxon>
        <taxon>Actinomycetes</taxon>
        <taxon>Micrococcales</taxon>
        <taxon>Intrasporangiaceae</taxon>
        <taxon>Intrasporangium</taxon>
    </lineage>
</organism>
<comment type="caution">
    <text evidence="10">The sequence shown here is derived from an EMBL/GenBank/DDBJ whole genome shotgun (WGS) entry which is preliminary data.</text>
</comment>
<evidence type="ECO:0000313" key="11">
    <source>
        <dbReference type="Proteomes" id="UP001150259"/>
    </source>
</evidence>
<comment type="catalytic activity">
    <reaction evidence="7">
        <text>a secondary alcohol + NAD(+) = a ketone + NADH + H(+)</text>
        <dbReference type="Rhea" id="RHEA:10740"/>
        <dbReference type="ChEBI" id="CHEBI:15378"/>
        <dbReference type="ChEBI" id="CHEBI:17087"/>
        <dbReference type="ChEBI" id="CHEBI:35681"/>
        <dbReference type="ChEBI" id="CHEBI:57540"/>
        <dbReference type="ChEBI" id="CHEBI:57945"/>
        <dbReference type="EC" id="1.1.1.1"/>
    </reaction>
</comment>
<accession>A0ABT5GBS8</accession>
<dbReference type="InterPro" id="IPR020843">
    <property type="entry name" value="ER"/>
</dbReference>
<evidence type="ECO:0000256" key="5">
    <source>
        <dbReference type="ARBA" id="ARBA00022833"/>
    </source>
</evidence>
<dbReference type="NCBIfam" id="TIGR02822">
    <property type="entry name" value="adh_fam_2"/>
    <property type="match status" value="1"/>
</dbReference>
<evidence type="ECO:0000256" key="3">
    <source>
        <dbReference type="ARBA" id="ARBA00013190"/>
    </source>
</evidence>
<evidence type="ECO:0000256" key="8">
    <source>
        <dbReference type="ARBA" id="ARBA00049243"/>
    </source>
</evidence>
<feature type="domain" description="Enoyl reductase (ER)" evidence="9">
    <location>
        <begin position="21"/>
        <end position="338"/>
    </location>
</feature>
<dbReference type="RefSeq" id="WP_272460265.1">
    <property type="nucleotide sequence ID" value="NZ_JAPFQL010000001.1"/>
</dbReference>
<name>A0ABT5GBS8_9MICO</name>
<dbReference type="Gene3D" id="3.40.50.720">
    <property type="entry name" value="NAD(P)-binding Rossmann-like Domain"/>
    <property type="match status" value="1"/>
</dbReference>
<reference evidence="10 11" key="1">
    <citation type="submission" date="2022-11" db="EMBL/GenBank/DDBJ databases">
        <title>Anaerobic phenanthrene biodegradation by a DNRA strain PheN6.</title>
        <authorList>
            <person name="Zhang Z."/>
        </authorList>
    </citation>
    <scope>NUCLEOTIDE SEQUENCE [LARGE SCALE GENOMIC DNA]</scope>
    <source>
        <strain evidence="10 11">PheN6</strain>
    </source>
</reference>
<dbReference type="SUPFAM" id="SSF50129">
    <property type="entry name" value="GroES-like"/>
    <property type="match status" value="1"/>
</dbReference>
<comment type="cofactor">
    <cofactor evidence="1">
        <name>Zn(2+)</name>
        <dbReference type="ChEBI" id="CHEBI:29105"/>
    </cofactor>
</comment>
<evidence type="ECO:0000256" key="7">
    <source>
        <dbReference type="ARBA" id="ARBA00049164"/>
    </source>
</evidence>
<dbReference type="EC" id="1.1.1.1" evidence="3"/>